<evidence type="ECO:0000313" key="6">
    <source>
        <dbReference type="Proteomes" id="UP001500888"/>
    </source>
</evidence>
<dbReference type="Proteomes" id="UP001500888">
    <property type="component" value="Unassembled WGS sequence"/>
</dbReference>
<comment type="similarity">
    <text evidence="2">Belongs to the SAM hydrolase / SAM-dependent halogenase family.</text>
</comment>
<dbReference type="PIRSF" id="PIRSF006779">
    <property type="entry name" value="UCP006779"/>
    <property type="match status" value="1"/>
</dbReference>
<evidence type="ECO:0000259" key="4">
    <source>
        <dbReference type="Pfam" id="PF20257"/>
    </source>
</evidence>
<dbReference type="InterPro" id="IPR023228">
    <property type="entry name" value="SAM_OH_AdoTrfase_N_sf"/>
</dbReference>
<accession>A0ABP7I3W4</accession>
<dbReference type="SUPFAM" id="SSF101852">
    <property type="entry name" value="Bacterial fluorinating enzyme, C-terminal domain"/>
    <property type="match status" value="1"/>
</dbReference>
<feature type="domain" description="S-adenosyl-l-methionine hydroxide adenosyltransferase N-terminal" evidence="3">
    <location>
        <begin position="17"/>
        <end position="162"/>
    </location>
</feature>
<dbReference type="PANTHER" id="PTHR35092">
    <property type="entry name" value="CHLORINASE MJ1651"/>
    <property type="match status" value="1"/>
</dbReference>
<evidence type="ECO:0000259" key="3">
    <source>
        <dbReference type="Pfam" id="PF01887"/>
    </source>
</evidence>
<dbReference type="Pfam" id="PF01887">
    <property type="entry name" value="SAM_HAT_N"/>
    <property type="match status" value="1"/>
</dbReference>
<name>A0ABP7I3W4_9ACTN</name>
<proteinExistence type="inferred from homology"/>
<reference evidence="6" key="1">
    <citation type="journal article" date="2019" name="Int. J. Syst. Evol. Microbiol.">
        <title>The Global Catalogue of Microorganisms (GCM) 10K type strain sequencing project: providing services to taxonomists for standard genome sequencing and annotation.</title>
        <authorList>
            <consortium name="The Broad Institute Genomics Platform"/>
            <consortium name="The Broad Institute Genome Sequencing Center for Infectious Disease"/>
            <person name="Wu L."/>
            <person name="Ma J."/>
        </authorList>
    </citation>
    <scope>NUCLEOTIDE SEQUENCE [LARGE SCALE GENOMIC DNA]</scope>
    <source>
        <strain evidence="6">JCM 16908</strain>
    </source>
</reference>
<dbReference type="Gene3D" id="3.40.50.10790">
    <property type="entry name" value="S-adenosyl-l-methionine hydroxide adenosyltransferase, N-terminal"/>
    <property type="match status" value="1"/>
</dbReference>
<dbReference type="Pfam" id="PF20257">
    <property type="entry name" value="SAM_HAT_C"/>
    <property type="match status" value="1"/>
</dbReference>
<dbReference type="InterPro" id="IPR023227">
    <property type="entry name" value="SAM_OH_AdoTrfase_C_sf"/>
</dbReference>
<dbReference type="InterPro" id="IPR002747">
    <property type="entry name" value="SAM_OH_AdoTrfase"/>
</dbReference>
<dbReference type="InterPro" id="IPR046469">
    <property type="entry name" value="SAM_HAT_N"/>
</dbReference>
<comment type="caution">
    <text evidence="5">The sequence shown here is derived from an EMBL/GenBank/DDBJ whole genome shotgun (WGS) entry which is preliminary data.</text>
</comment>
<protein>
    <submittedName>
        <fullName evidence="5">SAM-dependent chlorinase/fluorinase</fullName>
    </submittedName>
</protein>
<evidence type="ECO:0000256" key="1">
    <source>
        <dbReference type="ARBA" id="ARBA00022691"/>
    </source>
</evidence>
<gene>
    <name evidence="5" type="ORF">GCM10022226_31370</name>
</gene>
<evidence type="ECO:0000313" key="5">
    <source>
        <dbReference type="EMBL" id="GAA3808854.1"/>
    </source>
</evidence>
<keyword evidence="6" id="KW-1185">Reference proteome</keyword>
<organism evidence="5 6">
    <name type="scientific">Sphaerisporangium flaviroseum</name>
    <dbReference type="NCBI Taxonomy" id="509199"/>
    <lineage>
        <taxon>Bacteria</taxon>
        <taxon>Bacillati</taxon>
        <taxon>Actinomycetota</taxon>
        <taxon>Actinomycetes</taxon>
        <taxon>Streptosporangiales</taxon>
        <taxon>Streptosporangiaceae</taxon>
        <taxon>Sphaerisporangium</taxon>
    </lineage>
</organism>
<dbReference type="InterPro" id="IPR046470">
    <property type="entry name" value="SAM_HAT_C"/>
</dbReference>
<keyword evidence="1" id="KW-0949">S-adenosyl-L-methionine</keyword>
<dbReference type="Gene3D" id="2.40.30.90">
    <property type="entry name" value="Bacterial fluorinating enzyme like"/>
    <property type="match status" value="1"/>
</dbReference>
<evidence type="ECO:0000256" key="2">
    <source>
        <dbReference type="ARBA" id="ARBA00024035"/>
    </source>
</evidence>
<dbReference type="EMBL" id="BAAAZR010000007">
    <property type="protein sequence ID" value="GAA3808854.1"/>
    <property type="molecule type" value="Genomic_DNA"/>
</dbReference>
<dbReference type="RefSeq" id="WP_344939567.1">
    <property type="nucleotide sequence ID" value="NZ_BAAAZR010000007.1"/>
</dbReference>
<dbReference type="SUPFAM" id="SSF102522">
    <property type="entry name" value="Bacterial fluorinating enzyme, N-terminal domain"/>
    <property type="match status" value="1"/>
</dbReference>
<feature type="domain" description="S-adenosyl-l-methionine hydroxide adenosyltransferase C-terminal" evidence="4">
    <location>
        <begin position="187"/>
        <end position="275"/>
    </location>
</feature>
<sequence>MRPRSYDVQSPGVTSVITLLTDYGLEDGFVATCHGVIISIAPEARIIDVCHLVPAGDIRRGAAILAQTLPYLPAGVHIAAVDPAAASARRSVAVEAGNRVFIGPDNGLLSWALLAAGGARVAYEITNADLFRTPVSPTFHGRDVYAPVAAHLCAGRKPADLGPEIPLERLLSLPAPTARLAEGAAEGEVLSVDRYGNVQLSVTADDLATLGIHVGDTLAVSMGRRQITVPFRDTYAAVPPGNLVAFTDSAALVAFAVNSGDASQRLGLPPGAHVRLARVGMA</sequence>
<dbReference type="PANTHER" id="PTHR35092:SF1">
    <property type="entry name" value="CHLORINASE MJ1651"/>
    <property type="match status" value="1"/>
</dbReference>